<dbReference type="InterPro" id="IPR004886">
    <property type="entry name" value="Glucanosyltransferase"/>
</dbReference>
<dbReference type="GO" id="GO:0071970">
    <property type="term" value="P:fungal-type cell wall (1-&gt;3)-beta-D-glucan biosynthetic process"/>
    <property type="evidence" value="ECO:0007669"/>
    <property type="project" value="TreeGrafter"/>
</dbReference>
<comment type="similarity">
    <text evidence="1 5">Belongs to the glycosyl hydrolase 72 family.</text>
</comment>
<keyword evidence="5" id="KW-0808">Transferase</keyword>
<dbReference type="FunFam" id="3.20.20.80:FF:000038">
    <property type="entry name" value="1,3-beta-glucanosyltransferase"/>
    <property type="match status" value="1"/>
</dbReference>
<dbReference type="Proteomes" id="UP000650833">
    <property type="component" value="Unassembled WGS sequence"/>
</dbReference>
<dbReference type="SUPFAM" id="SSF51445">
    <property type="entry name" value="(Trans)glycosidases"/>
    <property type="match status" value="1"/>
</dbReference>
<feature type="chain" id="PRO_5034769549" description="1,3-beta-glucanosyltransferase" evidence="5">
    <location>
        <begin position="22"/>
        <end position="519"/>
    </location>
</feature>
<dbReference type="Gene3D" id="1.20.58.1040">
    <property type="match status" value="1"/>
</dbReference>
<dbReference type="SMART" id="SM00768">
    <property type="entry name" value="X8"/>
    <property type="match status" value="1"/>
</dbReference>
<comment type="function">
    <text evidence="5">Splits internally a 1,3-beta-glucan molecule and transfers the newly generated reducing end (the donor) to the non-reducing end of another 1,3-beta-glucan molecule (the acceptor) forming a 1,3-beta linkage, resulting in the elongation of 1,3-beta-glucan chains in the cell wall.</text>
</comment>
<evidence type="ECO:0000313" key="7">
    <source>
        <dbReference type="EMBL" id="KAG2201592.1"/>
    </source>
</evidence>
<reference evidence="7" key="1">
    <citation type="submission" date="2020-12" db="EMBL/GenBank/DDBJ databases">
        <title>Metabolic potential, ecology and presence of endohyphal bacteria is reflected in genomic diversity of Mucoromycotina.</title>
        <authorList>
            <person name="Muszewska A."/>
            <person name="Okrasinska A."/>
            <person name="Steczkiewicz K."/>
            <person name="Drgas O."/>
            <person name="Orlowska M."/>
            <person name="Perlinska-Lenart U."/>
            <person name="Aleksandrzak-Piekarczyk T."/>
            <person name="Szatraj K."/>
            <person name="Zielenkiewicz U."/>
            <person name="Pilsyk S."/>
            <person name="Malc E."/>
            <person name="Mieczkowski P."/>
            <person name="Kruszewska J.S."/>
            <person name="Biernat P."/>
            <person name="Pawlowska J."/>
        </authorList>
    </citation>
    <scope>NUCLEOTIDE SEQUENCE</scope>
    <source>
        <strain evidence="7">CBS 226.32</strain>
    </source>
</reference>
<evidence type="ECO:0000256" key="3">
    <source>
        <dbReference type="ARBA" id="ARBA00023157"/>
    </source>
</evidence>
<dbReference type="InterPro" id="IPR012946">
    <property type="entry name" value="X8"/>
</dbReference>
<comment type="caution">
    <text evidence="7">The sequence shown here is derived from an EMBL/GenBank/DDBJ whole genome shotgun (WGS) entry which is preliminary data.</text>
</comment>
<keyword evidence="8" id="KW-1185">Reference proteome</keyword>
<gene>
    <name evidence="7" type="ORF">INT46_007743</name>
</gene>
<keyword evidence="4" id="KW-0325">Glycoprotein</keyword>
<dbReference type="Pfam" id="PF07983">
    <property type="entry name" value="X8"/>
    <property type="match status" value="1"/>
</dbReference>
<keyword evidence="2 5" id="KW-0732">Signal</keyword>
<dbReference type="PANTHER" id="PTHR31468">
    <property type="entry name" value="1,3-BETA-GLUCANOSYLTRANSFERASE GAS1"/>
    <property type="match status" value="1"/>
</dbReference>
<dbReference type="GO" id="GO:0005886">
    <property type="term" value="C:plasma membrane"/>
    <property type="evidence" value="ECO:0007669"/>
    <property type="project" value="UniProtKB-SubCell"/>
</dbReference>
<dbReference type="EC" id="2.4.1.-" evidence="5"/>
<dbReference type="AlphaFoldDB" id="A0A8H7V143"/>
<sequence length="519" mass="56896">IKMKIHATIVLLACATSSVFALNPIVIKGTKFFDSVTKEQFFIKGIAYQPRGQVSDNTPDPLADPTACARDASLMAELGTNVLRVYEVDPRKNHDACMKSFADAGIYLLLDIATPHFSINRKAPEYGVNLYDAYKGTIDAFSKYDNLIAFIAGNEVTNDKTNTQASAYVKAALRDIKHYIKNSKQRYIPVGYASNDDENIRDDIKDYFNCGDEESQADFYGVNLYEWCGVSTFEKSGFKDRTKELENYSKPVFLSEYGCNLVTPRGFTEVAAIYGPDMTDVWSGGVVYEWTQENNRYGLVKISGSGEAEVLTDYTNLKEQMDKIKPKGVKMDSYNEKRSAASCPAISGNWKAASELPPTPSDGACECMVQNMNCVASDKVSTLSGQTGNTTLGNQLDTMCGLVSCSEISGDAEKGVYGAFSFCSPRDKLSWLYNLKAKELMKTSPTNFCNYDGLGQEISPKRNDLNACAKIAPNLNGVTDDGTFNTLSSSGAQKVTHKMIHGDAFVASVVCVLAATFFM</sequence>
<evidence type="ECO:0000256" key="5">
    <source>
        <dbReference type="RuleBase" id="RU361209"/>
    </source>
</evidence>
<evidence type="ECO:0000313" key="8">
    <source>
        <dbReference type="Proteomes" id="UP000650833"/>
    </source>
</evidence>
<dbReference type="Pfam" id="PF03198">
    <property type="entry name" value="Glyco_hydro_72"/>
    <property type="match status" value="1"/>
</dbReference>
<dbReference type="GO" id="GO:0098552">
    <property type="term" value="C:side of membrane"/>
    <property type="evidence" value="ECO:0007669"/>
    <property type="project" value="UniProtKB-KW"/>
</dbReference>
<dbReference type="OrthoDB" id="421038at2759"/>
<evidence type="ECO:0000256" key="2">
    <source>
        <dbReference type="ARBA" id="ARBA00022729"/>
    </source>
</evidence>
<dbReference type="PANTHER" id="PTHR31468:SF8">
    <property type="entry name" value="1,3-BETA-GLUCANOSYLTRANSFERASE GAS2"/>
    <property type="match status" value="1"/>
</dbReference>
<feature type="domain" description="X8" evidence="6">
    <location>
        <begin position="372"/>
        <end position="451"/>
    </location>
</feature>
<dbReference type="EMBL" id="JAEPRC010000280">
    <property type="protein sequence ID" value="KAG2201592.1"/>
    <property type="molecule type" value="Genomic_DNA"/>
</dbReference>
<keyword evidence="3" id="KW-1015">Disulfide bond</keyword>
<organism evidence="7 8">
    <name type="scientific">Mucor plumbeus</name>
    <dbReference type="NCBI Taxonomy" id="97098"/>
    <lineage>
        <taxon>Eukaryota</taxon>
        <taxon>Fungi</taxon>
        <taxon>Fungi incertae sedis</taxon>
        <taxon>Mucoromycota</taxon>
        <taxon>Mucoromycotina</taxon>
        <taxon>Mucoromycetes</taxon>
        <taxon>Mucorales</taxon>
        <taxon>Mucorineae</taxon>
        <taxon>Mucoraceae</taxon>
        <taxon>Mucor</taxon>
    </lineage>
</organism>
<keyword evidence="5" id="KW-0336">GPI-anchor</keyword>
<accession>A0A8H7V143</accession>
<evidence type="ECO:0000259" key="6">
    <source>
        <dbReference type="SMART" id="SM00768"/>
    </source>
</evidence>
<feature type="non-terminal residue" evidence="7">
    <location>
        <position position="1"/>
    </location>
</feature>
<dbReference type="GO" id="GO:0042124">
    <property type="term" value="F:1,3-beta-glucanosyltransferase activity"/>
    <property type="evidence" value="ECO:0007669"/>
    <property type="project" value="TreeGrafter"/>
</dbReference>
<keyword evidence="5" id="KW-0449">Lipoprotein</keyword>
<dbReference type="GO" id="GO:0031505">
    <property type="term" value="P:fungal-type cell wall organization"/>
    <property type="evidence" value="ECO:0007669"/>
    <property type="project" value="TreeGrafter"/>
</dbReference>
<evidence type="ECO:0000256" key="4">
    <source>
        <dbReference type="ARBA" id="ARBA00023180"/>
    </source>
</evidence>
<comment type="subcellular location">
    <subcellularLocation>
        <location evidence="5">Cell membrane</location>
        <topology evidence="5">Lipid-anchor</topology>
        <topology evidence="5">GPI-anchor</topology>
    </subcellularLocation>
</comment>
<feature type="signal peptide" evidence="5">
    <location>
        <begin position="1"/>
        <end position="21"/>
    </location>
</feature>
<keyword evidence="5" id="KW-0472">Membrane</keyword>
<protein>
    <recommendedName>
        <fullName evidence="5">1,3-beta-glucanosyltransferase</fullName>
        <ecNumber evidence="5">2.4.1.-</ecNumber>
    </recommendedName>
</protein>
<proteinExistence type="inferred from homology"/>
<dbReference type="InterPro" id="IPR017853">
    <property type="entry name" value="GH"/>
</dbReference>
<name>A0A8H7V143_9FUNG</name>
<evidence type="ECO:0000256" key="1">
    <source>
        <dbReference type="ARBA" id="ARBA00007528"/>
    </source>
</evidence>
<dbReference type="Gene3D" id="3.20.20.80">
    <property type="entry name" value="Glycosidases"/>
    <property type="match status" value="1"/>
</dbReference>